<evidence type="ECO:0008006" key="2">
    <source>
        <dbReference type="Google" id="ProtNLM"/>
    </source>
</evidence>
<dbReference type="EMBL" id="VSSQ01010540">
    <property type="protein sequence ID" value="MPM44605.1"/>
    <property type="molecule type" value="Genomic_DNA"/>
</dbReference>
<gene>
    <name evidence="1" type="ORF">SDC9_91284</name>
</gene>
<reference evidence="1" key="1">
    <citation type="submission" date="2019-08" db="EMBL/GenBank/DDBJ databases">
        <authorList>
            <person name="Kucharzyk K."/>
            <person name="Murdoch R.W."/>
            <person name="Higgins S."/>
            <person name="Loffler F."/>
        </authorList>
    </citation>
    <scope>NUCLEOTIDE SEQUENCE</scope>
</reference>
<dbReference type="AlphaFoldDB" id="A0A644ZUN7"/>
<comment type="caution">
    <text evidence="1">The sequence shown here is derived from an EMBL/GenBank/DDBJ whole genome shotgun (WGS) entry which is preliminary data.</text>
</comment>
<sequence length="146" mass="16994">MKDNSNELKKRVVAWLHPEMIENMESLMQANNMKNHTEFVTQAVDFYIGFLNSQSSTTYLSKNLLNAIKGTMQVSENRMASNLFRLTVEMSMMMHLLATTLDITDEELRRLRGRCVEDVKRTKGKIKLDDAIEFQSRPDDEDEDDR</sequence>
<organism evidence="1">
    <name type="scientific">bioreactor metagenome</name>
    <dbReference type="NCBI Taxonomy" id="1076179"/>
    <lineage>
        <taxon>unclassified sequences</taxon>
        <taxon>metagenomes</taxon>
        <taxon>ecological metagenomes</taxon>
    </lineage>
</organism>
<accession>A0A644ZUN7</accession>
<protein>
    <recommendedName>
        <fullName evidence="2">Ribbon-helix-helix protein CopG domain-containing protein</fullName>
    </recommendedName>
</protein>
<name>A0A644ZUN7_9ZZZZ</name>
<evidence type="ECO:0000313" key="1">
    <source>
        <dbReference type="EMBL" id="MPM44605.1"/>
    </source>
</evidence>
<proteinExistence type="predicted"/>